<gene>
    <name evidence="2" type="ORF">ACFQHK_14105</name>
</gene>
<accession>A0ABD5UB05</accession>
<dbReference type="AlphaFoldDB" id="A0ABD5UB05"/>
<protein>
    <submittedName>
        <fullName evidence="2">Uncharacterized protein</fullName>
    </submittedName>
</protein>
<sequence length="235" mass="25125">MDTGTARGGNLDGDGIAAELAELKREGCHLLVTGVVSDAVRARQTRNLFGSPRERRRRILALVSTDLAGAKTYLPGDIDVDDEDVALLDFSTTVRSTVGTETSGPSWTTGPASPAAPGDGLVALRGALERELVDAVSTTERTPGRIRVGVLTLGVLLDEYGLDRTRGFVTSLGRAVRTAGGMGHCHLPLAPDATETEALVSAFDARIDLRHRDGRPPEQRWHLTESDSTTDWMLL</sequence>
<dbReference type="Pfam" id="PF24336">
    <property type="entry name" value="DUF7504"/>
    <property type="match status" value="1"/>
</dbReference>
<keyword evidence="3" id="KW-1185">Reference proteome</keyword>
<comment type="caution">
    <text evidence="2">The sequence shown here is derived from an EMBL/GenBank/DDBJ whole genome shotgun (WGS) entry which is preliminary data.</text>
</comment>
<evidence type="ECO:0000313" key="2">
    <source>
        <dbReference type="EMBL" id="MFC6837625.1"/>
    </source>
</evidence>
<evidence type="ECO:0000256" key="1">
    <source>
        <dbReference type="SAM" id="MobiDB-lite"/>
    </source>
</evidence>
<evidence type="ECO:0000313" key="3">
    <source>
        <dbReference type="Proteomes" id="UP001596406"/>
    </source>
</evidence>
<reference evidence="2 3" key="1">
    <citation type="journal article" date="2019" name="Int. J. Syst. Evol. Microbiol.">
        <title>The Global Catalogue of Microorganisms (GCM) 10K type strain sequencing project: providing services to taxonomists for standard genome sequencing and annotation.</title>
        <authorList>
            <consortium name="The Broad Institute Genomics Platform"/>
            <consortium name="The Broad Institute Genome Sequencing Center for Infectious Disease"/>
            <person name="Wu L."/>
            <person name="Ma J."/>
        </authorList>
    </citation>
    <scope>NUCLEOTIDE SEQUENCE [LARGE SCALE GENOMIC DNA]</scope>
    <source>
        <strain evidence="2 3">PSRA2</strain>
    </source>
</reference>
<name>A0ABD5UB05_9EURY</name>
<dbReference type="EMBL" id="JBHSXM010000001">
    <property type="protein sequence ID" value="MFC6837625.1"/>
    <property type="molecule type" value="Genomic_DNA"/>
</dbReference>
<feature type="region of interest" description="Disordered" evidence="1">
    <location>
        <begin position="97"/>
        <end position="119"/>
    </location>
</feature>
<organism evidence="2 3">
    <name type="scientific">Halomarina ordinaria</name>
    <dbReference type="NCBI Taxonomy" id="3033939"/>
    <lineage>
        <taxon>Archaea</taxon>
        <taxon>Methanobacteriati</taxon>
        <taxon>Methanobacteriota</taxon>
        <taxon>Stenosarchaea group</taxon>
        <taxon>Halobacteria</taxon>
        <taxon>Halobacteriales</taxon>
        <taxon>Natronomonadaceae</taxon>
        <taxon>Halomarina</taxon>
    </lineage>
</organism>
<dbReference type="RefSeq" id="WP_304449289.1">
    <property type="nucleotide sequence ID" value="NZ_JARRAH010000001.1"/>
</dbReference>
<dbReference type="InterPro" id="IPR055927">
    <property type="entry name" value="DUF7504"/>
</dbReference>
<proteinExistence type="predicted"/>
<dbReference type="Proteomes" id="UP001596406">
    <property type="component" value="Unassembled WGS sequence"/>
</dbReference>
<feature type="compositionally biased region" description="Polar residues" evidence="1">
    <location>
        <begin position="97"/>
        <end position="111"/>
    </location>
</feature>